<reference evidence="7 8" key="1">
    <citation type="submission" date="2018-02" db="EMBL/GenBank/DDBJ databases">
        <title>The genomes of Aspergillus section Nigri reveals drivers in fungal speciation.</title>
        <authorList>
            <consortium name="DOE Joint Genome Institute"/>
            <person name="Vesth T.C."/>
            <person name="Nybo J."/>
            <person name="Theobald S."/>
            <person name="Brandl J."/>
            <person name="Frisvad J.C."/>
            <person name="Nielsen K.F."/>
            <person name="Lyhne E.K."/>
            <person name="Kogle M.E."/>
            <person name="Kuo A."/>
            <person name="Riley R."/>
            <person name="Clum A."/>
            <person name="Nolan M."/>
            <person name="Lipzen A."/>
            <person name="Salamov A."/>
            <person name="Henrissat B."/>
            <person name="Wiebenga A."/>
            <person name="De vries R.P."/>
            <person name="Grigoriev I.V."/>
            <person name="Mortensen U.H."/>
            <person name="Andersen M.R."/>
            <person name="Baker S.E."/>
        </authorList>
    </citation>
    <scope>NUCLEOTIDE SEQUENCE [LARGE SCALE GENOMIC DNA]</scope>
    <source>
        <strain evidence="7 8">CBS 114.51</strain>
    </source>
</reference>
<evidence type="ECO:0000256" key="3">
    <source>
        <dbReference type="ARBA" id="ARBA00023163"/>
    </source>
</evidence>
<dbReference type="OrthoDB" id="2991872at2759"/>
<keyword evidence="8" id="KW-1185">Reference proteome</keyword>
<evidence type="ECO:0000256" key="2">
    <source>
        <dbReference type="ARBA" id="ARBA00023125"/>
    </source>
</evidence>
<proteinExistence type="predicted"/>
<dbReference type="GO" id="GO:0003677">
    <property type="term" value="F:DNA binding"/>
    <property type="evidence" value="ECO:0007669"/>
    <property type="project" value="UniProtKB-KW"/>
</dbReference>
<dbReference type="InterPro" id="IPR053175">
    <property type="entry name" value="DHMBA_Reg_Transcription_Factor"/>
</dbReference>
<feature type="compositionally biased region" description="Low complexity" evidence="5">
    <location>
        <begin position="60"/>
        <end position="84"/>
    </location>
</feature>
<dbReference type="Pfam" id="PF00172">
    <property type="entry name" value="Zn_clus"/>
    <property type="match status" value="1"/>
</dbReference>
<dbReference type="RefSeq" id="XP_025525925.1">
    <property type="nucleotide sequence ID" value="XM_025675888.1"/>
</dbReference>
<dbReference type="CDD" id="cd00067">
    <property type="entry name" value="GAL4"/>
    <property type="match status" value="1"/>
</dbReference>
<dbReference type="GO" id="GO:0000981">
    <property type="term" value="F:DNA-binding transcription factor activity, RNA polymerase II-specific"/>
    <property type="evidence" value="ECO:0007669"/>
    <property type="project" value="InterPro"/>
</dbReference>
<keyword evidence="2" id="KW-0238">DNA-binding</keyword>
<organism evidence="7 8">
    <name type="scientific">Aspergillus japonicus CBS 114.51</name>
    <dbReference type="NCBI Taxonomy" id="1448312"/>
    <lineage>
        <taxon>Eukaryota</taxon>
        <taxon>Fungi</taxon>
        <taxon>Dikarya</taxon>
        <taxon>Ascomycota</taxon>
        <taxon>Pezizomycotina</taxon>
        <taxon>Eurotiomycetes</taxon>
        <taxon>Eurotiomycetidae</taxon>
        <taxon>Eurotiales</taxon>
        <taxon>Aspergillaceae</taxon>
        <taxon>Aspergillus</taxon>
        <taxon>Aspergillus subgen. Circumdati</taxon>
    </lineage>
</organism>
<dbReference type="AlphaFoldDB" id="A0A8T8WW24"/>
<sequence>MPSSRGCQTCRIRRIKCDQTHPICQRCQTAHRTCHGLSTSPIIHHENPYASGQRKRPRGPRSSVSSRPRAARTSSTDTSTNTTTIVYPQPQPSLHSQAIALYLHQHTPSSPSPPYANRGSDDFISSLTETYLPTLTLSSSPSLSTYQFINSTLLEKALTPLALAYFARAQNCPSARTEAARAYSAVLREARSIFASMSLATGARIDGIGIDVLLLMIFFMSRYEDTVHPRSVSLRFRGGAGNPRGSGNGSPKGLRSGMLASCAHQDGAVAVLRVWVDACRCRGGHIGSGGIPSEVVKLTRRAVMRSALMRGMMLPEWMHSGEVFGEATGGVEERLDALAVRVVELRGRSVAPGFRVADGAGAGSAQTSCEERWIGAAAAAKRVYSEGNRVRSALEAWKGEVDWIQREMVAAKEKVYYFPTLAQAVLWCHYLTLAMLSESVCLRVLKFVKHEIAGSGAAGWCDHLAARDLAAAHEVDLKTLARQLMASVPFVLGQVHITENAAWGVRNATWDKTLPPSPYRASLLVWPLTVASGIDRLEEQQRWFKAQLGYLGRVTGVGVLECAEGEEWLTF</sequence>
<accession>A0A8T8WW24</accession>
<gene>
    <name evidence="7" type="ORF">BO86DRAFT_434221</name>
</gene>
<dbReference type="GO" id="GO:0009893">
    <property type="term" value="P:positive regulation of metabolic process"/>
    <property type="evidence" value="ECO:0007669"/>
    <property type="project" value="UniProtKB-ARBA"/>
</dbReference>
<evidence type="ECO:0000256" key="5">
    <source>
        <dbReference type="SAM" id="MobiDB-lite"/>
    </source>
</evidence>
<protein>
    <recommendedName>
        <fullName evidence="6">Zn(2)-C6 fungal-type domain-containing protein</fullName>
    </recommendedName>
</protein>
<dbReference type="PROSITE" id="PS50048">
    <property type="entry name" value="ZN2_CY6_FUNGAL_2"/>
    <property type="match status" value="1"/>
</dbReference>
<keyword evidence="4" id="KW-0539">Nucleus</keyword>
<dbReference type="GO" id="GO:0008270">
    <property type="term" value="F:zinc ion binding"/>
    <property type="evidence" value="ECO:0007669"/>
    <property type="project" value="InterPro"/>
</dbReference>
<dbReference type="GeneID" id="37179581"/>
<keyword evidence="1" id="KW-0805">Transcription regulation</keyword>
<dbReference type="SUPFAM" id="SSF57701">
    <property type="entry name" value="Zn2/Cys6 DNA-binding domain"/>
    <property type="match status" value="1"/>
</dbReference>
<name>A0A8T8WW24_ASPJA</name>
<feature type="region of interest" description="Disordered" evidence="5">
    <location>
        <begin position="38"/>
        <end position="90"/>
    </location>
</feature>
<evidence type="ECO:0000256" key="4">
    <source>
        <dbReference type="ARBA" id="ARBA00023242"/>
    </source>
</evidence>
<dbReference type="PROSITE" id="PS00463">
    <property type="entry name" value="ZN2_CY6_FUNGAL_1"/>
    <property type="match status" value="1"/>
</dbReference>
<dbReference type="Gene3D" id="4.10.240.10">
    <property type="entry name" value="Zn(2)-C6 fungal-type DNA-binding domain"/>
    <property type="match status" value="1"/>
</dbReference>
<dbReference type="InterPro" id="IPR001138">
    <property type="entry name" value="Zn2Cys6_DnaBD"/>
</dbReference>
<dbReference type="InterPro" id="IPR036864">
    <property type="entry name" value="Zn2-C6_fun-type_DNA-bd_sf"/>
</dbReference>
<dbReference type="Proteomes" id="UP000249497">
    <property type="component" value="Unassembled WGS sequence"/>
</dbReference>
<keyword evidence="3" id="KW-0804">Transcription</keyword>
<dbReference type="PANTHER" id="PTHR38791">
    <property type="entry name" value="ZN(II)2CYS6 TRANSCRIPTION FACTOR (EUROFUNG)-RELATED-RELATED"/>
    <property type="match status" value="1"/>
</dbReference>
<feature type="domain" description="Zn(2)-C6 fungal-type" evidence="6">
    <location>
        <begin position="6"/>
        <end position="34"/>
    </location>
</feature>
<evidence type="ECO:0000256" key="1">
    <source>
        <dbReference type="ARBA" id="ARBA00023015"/>
    </source>
</evidence>
<evidence type="ECO:0000313" key="7">
    <source>
        <dbReference type="EMBL" id="RAH80031.1"/>
    </source>
</evidence>
<dbReference type="SMART" id="SM00066">
    <property type="entry name" value="GAL4"/>
    <property type="match status" value="1"/>
</dbReference>
<evidence type="ECO:0000313" key="8">
    <source>
        <dbReference type="Proteomes" id="UP000249497"/>
    </source>
</evidence>
<evidence type="ECO:0000259" key="6">
    <source>
        <dbReference type="PROSITE" id="PS50048"/>
    </source>
</evidence>
<dbReference type="EMBL" id="KZ824808">
    <property type="protein sequence ID" value="RAH80031.1"/>
    <property type="molecule type" value="Genomic_DNA"/>
</dbReference>